<proteinExistence type="predicted"/>
<dbReference type="AlphaFoldDB" id="A0AAD0RKW0"/>
<feature type="coiled-coil region" evidence="1">
    <location>
        <begin position="165"/>
        <end position="192"/>
    </location>
</feature>
<sequence>MTNKSIITVAITAMSFLNLNVEAANTIPEQVIEAYQAGLQGSQEQNQLAFNALKEINDKSPNPVVLAMLGSAETTQARYTNKPWQKMQFAEKGMAKLSKAIKQAKSLPYPLQARVNVTAGCTFAQVPKMMNRTEHGSYLLKKVINESEQFKQLAPSLQINAYRCAAAAAEKLDDAEQAKAMAEQAQKLQQAQTK</sequence>
<name>A0AAD0RKW0_PSEO7</name>
<dbReference type="EMBL" id="CP031761">
    <property type="protein sequence ID" value="AXR03849.1"/>
    <property type="molecule type" value="Genomic_DNA"/>
</dbReference>
<keyword evidence="1" id="KW-0175">Coiled coil</keyword>
<dbReference type="KEGG" id="ppis:B1L02_18340"/>
<keyword evidence="2" id="KW-0732">Signal</keyword>
<organism evidence="3 4">
    <name type="scientific">Pseudoalteromonas piscicida</name>
    <dbReference type="NCBI Taxonomy" id="43662"/>
    <lineage>
        <taxon>Bacteria</taxon>
        <taxon>Pseudomonadati</taxon>
        <taxon>Pseudomonadota</taxon>
        <taxon>Gammaproteobacteria</taxon>
        <taxon>Alteromonadales</taxon>
        <taxon>Pseudoalteromonadaceae</taxon>
        <taxon>Pseudoalteromonas</taxon>
    </lineage>
</organism>
<evidence type="ECO:0000256" key="1">
    <source>
        <dbReference type="SAM" id="Coils"/>
    </source>
</evidence>
<gene>
    <name evidence="3" type="ORF">D0511_18420</name>
</gene>
<evidence type="ECO:0000313" key="3">
    <source>
        <dbReference type="EMBL" id="AXR03849.1"/>
    </source>
</evidence>
<dbReference type="Proteomes" id="UP000258102">
    <property type="component" value="Chromosome 1"/>
</dbReference>
<dbReference type="RefSeq" id="WP_088532186.1">
    <property type="nucleotide sequence ID" value="NZ_CP021646.1"/>
</dbReference>
<reference evidence="3 4" key="1">
    <citation type="submission" date="2018-08" db="EMBL/GenBank/DDBJ databases">
        <title>Whole Genome Sequences of Two Pseudoalteromonas piscicida Strains, DE1-A and DE2-A, which Exhibit Strong Antibacterial Activity against Vibrio vulnificus.</title>
        <authorList>
            <person name="Richards G.P."/>
            <person name="Needleman D.S."/>
            <person name="Watson M.A."/>
            <person name="Polson S.W."/>
        </authorList>
    </citation>
    <scope>NUCLEOTIDE SEQUENCE [LARGE SCALE GENOMIC DNA]</scope>
    <source>
        <strain evidence="3 4">DE2-A</strain>
    </source>
</reference>
<feature type="signal peptide" evidence="2">
    <location>
        <begin position="1"/>
        <end position="23"/>
    </location>
</feature>
<evidence type="ECO:0000256" key="2">
    <source>
        <dbReference type="SAM" id="SignalP"/>
    </source>
</evidence>
<accession>A0AAD0RKW0</accession>
<protein>
    <submittedName>
        <fullName evidence="3">Uncharacterized protein</fullName>
    </submittedName>
</protein>
<evidence type="ECO:0000313" key="4">
    <source>
        <dbReference type="Proteomes" id="UP000258102"/>
    </source>
</evidence>
<feature type="chain" id="PRO_5042110351" evidence="2">
    <location>
        <begin position="24"/>
        <end position="194"/>
    </location>
</feature>